<dbReference type="OrthoDB" id="4664297at2759"/>
<comment type="caution">
    <text evidence="1">The sequence shown here is derived from an EMBL/GenBank/DDBJ whole genome shotgun (WGS) entry which is preliminary data.</text>
</comment>
<evidence type="ECO:0000313" key="2">
    <source>
        <dbReference type="Proteomes" id="UP001141552"/>
    </source>
</evidence>
<dbReference type="Proteomes" id="UP001141552">
    <property type="component" value="Unassembled WGS sequence"/>
</dbReference>
<accession>A0A9Q0G9G4</accession>
<reference evidence="1" key="1">
    <citation type="submission" date="2022-02" db="EMBL/GenBank/DDBJ databases">
        <authorList>
            <person name="Henning P.M."/>
            <person name="McCubbin A.G."/>
            <person name="Shore J.S."/>
        </authorList>
    </citation>
    <scope>NUCLEOTIDE SEQUENCE</scope>
    <source>
        <strain evidence="1">F60SS</strain>
        <tissue evidence="1">Leaves</tissue>
    </source>
</reference>
<protein>
    <submittedName>
        <fullName evidence="1">Uncharacterized protein</fullName>
    </submittedName>
</protein>
<name>A0A9Q0G9G4_9ROSI</name>
<keyword evidence="2" id="KW-1185">Reference proteome</keyword>
<evidence type="ECO:0000313" key="1">
    <source>
        <dbReference type="EMBL" id="KAJ4845905.1"/>
    </source>
</evidence>
<reference evidence="1" key="2">
    <citation type="journal article" date="2023" name="Plants (Basel)">
        <title>Annotation of the Turnera subulata (Passifloraceae) Draft Genome Reveals the S-Locus Evolved after the Divergence of Turneroideae from Passifloroideae in a Stepwise Manner.</title>
        <authorList>
            <person name="Henning P.M."/>
            <person name="Roalson E.H."/>
            <person name="Mir W."/>
            <person name="McCubbin A.G."/>
            <person name="Shore J.S."/>
        </authorList>
    </citation>
    <scope>NUCLEOTIDE SEQUENCE</scope>
    <source>
        <strain evidence="1">F60SS</strain>
    </source>
</reference>
<dbReference type="AlphaFoldDB" id="A0A9Q0G9G4"/>
<gene>
    <name evidence="1" type="ORF">Tsubulata_034845</name>
</gene>
<sequence>MFNAGGAIVGLKHEVKCGAQQSEVEDGYKGECSDIGRERVENNSNELVGKTYPPLHCARIVERPATSASAGTVLGTFLLFRGGYRQGPVKWNSELINTPPAFGTTITSSKALQNLGRNI</sequence>
<proteinExistence type="predicted"/>
<dbReference type="EMBL" id="JAKUCV010001543">
    <property type="protein sequence ID" value="KAJ4845905.1"/>
    <property type="molecule type" value="Genomic_DNA"/>
</dbReference>
<organism evidence="1 2">
    <name type="scientific">Turnera subulata</name>
    <dbReference type="NCBI Taxonomy" id="218843"/>
    <lineage>
        <taxon>Eukaryota</taxon>
        <taxon>Viridiplantae</taxon>
        <taxon>Streptophyta</taxon>
        <taxon>Embryophyta</taxon>
        <taxon>Tracheophyta</taxon>
        <taxon>Spermatophyta</taxon>
        <taxon>Magnoliopsida</taxon>
        <taxon>eudicotyledons</taxon>
        <taxon>Gunneridae</taxon>
        <taxon>Pentapetalae</taxon>
        <taxon>rosids</taxon>
        <taxon>fabids</taxon>
        <taxon>Malpighiales</taxon>
        <taxon>Passifloraceae</taxon>
        <taxon>Turnera</taxon>
    </lineage>
</organism>